<feature type="region of interest" description="Disordered" evidence="2">
    <location>
        <begin position="496"/>
        <end position="518"/>
    </location>
</feature>
<dbReference type="Pfam" id="PF13399">
    <property type="entry name" value="LytR_C"/>
    <property type="match status" value="1"/>
</dbReference>
<evidence type="ECO:0000256" key="1">
    <source>
        <dbReference type="ARBA" id="ARBA00006068"/>
    </source>
</evidence>
<dbReference type="Gene3D" id="3.30.70.2390">
    <property type="match status" value="1"/>
</dbReference>
<protein>
    <submittedName>
        <fullName evidence="6">Transcriptional regulator</fullName>
    </submittedName>
</protein>
<dbReference type="Gene3D" id="3.40.630.190">
    <property type="entry name" value="LCP protein"/>
    <property type="match status" value="1"/>
</dbReference>
<dbReference type="Proteomes" id="UP000188929">
    <property type="component" value="Unassembled WGS sequence"/>
</dbReference>
<dbReference type="InterPro" id="IPR004474">
    <property type="entry name" value="LytR_CpsA_psr"/>
</dbReference>
<keyword evidence="3" id="KW-0812">Transmembrane</keyword>
<feature type="compositionally biased region" description="Low complexity" evidence="2">
    <location>
        <begin position="496"/>
        <end position="506"/>
    </location>
</feature>
<organism evidence="6 7">
    <name type="scientific">Pseudofrankia asymbiotica</name>
    <dbReference type="NCBI Taxonomy" id="1834516"/>
    <lineage>
        <taxon>Bacteria</taxon>
        <taxon>Bacillati</taxon>
        <taxon>Actinomycetota</taxon>
        <taxon>Actinomycetes</taxon>
        <taxon>Frankiales</taxon>
        <taxon>Frankiaceae</taxon>
        <taxon>Pseudofrankia</taxon>
    </lineage>
</organism>
<dbReference type="RefSeq" id="WP_076821934.1">
    <property type="nucleotide sequence ID" value="NZ_MOMC01000094.1"/>
</dbReference>
<reference evidence="7" key="1">
    <citation type="submission" date="2016-10" db="EMBL/GenBank/DDBJ databases">
        <title>Frankia sp. NRRL B-16386 Genome sequencing.</title>
        <authorList>
            <person name="Ghodhbane-Gtari F."/>
            <person name="Swanson E."/>
            <person name="Gueddou A."/>
            <person name="Hezbri K."/>
            <person name="Ktari K."/>
            <person name="Nouioui I."/>
            <person name="Morris K."/>
            <person name="Simpson S."/>
            <person name="Abebe-Akele F."/>
            <person name="Thomas K."/>
            <person name="Gtari M."/>
            <person name="Tisa L.S."/>
        </authorList>
    </citation>
    <scope>NUCLEOTIDE SEQUENCE [LARGE SCALE GENOMIC DNA]</scope>
    <source>
        <strain evidence="7">NRRL B-16386</strain>
    </source>
</reference>
<proteinExistence type="inferred from homology"/>
<evidence type="ECO:0000313" key="7">
    <source>
        <dbReference type="Proteomes" id="UP000188929"/>
    </source>
</evidence>
<keyword evidence="3" id="KW-0472">Membrane</keyword>
<evidence type="ECO:0000313" key="6">
    <source>
        <dbReference type="EMBL" id="ONH22970.1"/>
    </source>
</evidence>
<accession>A0A1V2I0K0</accession>
<dbReference type="PANTHER" id="PTHR33392">
    <property type="entry name" value="POLYISOPRENYL-TEICHOIC ACID--PEPTIDOGLYCAN TEICHOIC ACID TRANSFERASE TAGU"/>
    <property type="match status" value="1"/>
</dbReference>
<comment type="similarity">
    <text evidence="1">Belongs to the LytR/CpsA/Psr (LCP) family.</text>
</comment>
<dbReference type="AlphaFoldDB" id="A0A1V2I0K0"/>
<dbReference type="Pfam" id="PF03816">
    <property type="entry name" value="LytR_cpsA_psr"/>
    <property type="match status" value="1"/>
</dbReference>
<dbReference type="NCBIfam" id="TIGR00350">
    <property type="entry name" value="lytR_cpsA_psr"/>
    <property type="match status" value="1"/>
</dbReference>
<keyword evidence="7" id="KW-1185">Reference proteome</keyword>
<evidence type="ECO:0000259" key="4">
    <source>
        <dbReference type="Pfam" id="PF03816"/>
    </source>
</evidence>
<feature type="domain" description="LytR/CpsA/Psr regulator C-terminal" evidence="5">
    <location>
        <begin position="401"/>
        <end position="485"/>
    </location>
</feature>
<sequence>MSHATLDRPALPPELDPRSRRGRRSLLRRLSLTGGAVLSALILVITGGGWFLYDAANRNVHHVPLFGLGGDRPAQEFGVENYLLVGTDSRAGTGDEYGGSAVLGQRSDSTILIHMAKNGETTMVSFPRDTLVVIPEYTDAAGKTHKVHKSKFNSAISDGGPSLLVKMIESLTGMRVNHYLSVDLAGFKQVTDAIGGVDVCVTPSDFKDHFQDDDGKWRLSTNTNDSMSGWVGGPGDVHVNGEQALAFVRQRHGFLEGDIARINRQQQFLGAVFHKAISGDVLTNPIKSTALIQAAANALTLDDDTSLEDLKALGLSMKDMAGAMHVETLPTRSPGLADGGDPDHGTLPVYGAVKLYDPADLAKIVVPLGGHVDGVTPAGTTASSTPDPGATPGPVTIPPAQVSLDVYNGSTRSGLASTAATALTREGFHVGSTLNADPRNYTTSRVLYGPGLQQAAWTVQAAVPGSITRADPTITGIHLILGAEYTTVVSPTTAGATPAAGTAPAAPQGPPPPPDCTL</sequence>
<dbReference type="STRING" id="1834516.BL253_34160"/>
<feature type="region of interest" description="Disordered" evidence="2">
    <location>
        <begin position="1"/>
        <end position="20"/>
    </location>
</feature>
<dbReference type="InterPro" id="IPR027381">
    <property type="entry name" value="LytR/CpsA/Psr_C"/>
</dbReference>
<dbReference type="InterPro" id="IPR050922">
    <property type="entry name" value="LytR/CpsA/Psr_CW_biosynth"/>
</dbReference>
<keyword evidence="3" id="KW-1133">Transmembrane helix</keyword>
<evidence type="ECO:0000256" key="2">
    <source>
        <dbReference type="SAM" id="MobiDB-lite"/>
    </source>
</evidence>
<comment type="caution">
    <text evidence="6">The sequence shown here is derived from an EMBL/GenBank/DDBJ whole genome shotgun (WGS) entry which is preliminary data.</text>
</comment>
<gene>
    <name evidence="6" type="ORF">BL253_34160</name>
</gene>
<feature type="transmembrane region" description="Helical" evidence="3">
    <location>
        <begin position="30"/>
        <end position="53"/>
    </location>
</feature>
<feature type="domain" description="Cell envelope-related transcriptional attenuator" evidence="4">
    <location>
        <begin position="106"/>
        <end position="276"/>
    </location>
</feature>
<dbReference type="EMBL" id="MOMC01000094">
    <property type="protein sequence ID" value="ONH22970.1"/>
    <property type="molecule type" value="Genomic_DNA"/>
</dbReference>
<evidence type="ECO:0000256" key="3">
    <source>
        <dbReference type="SAM" id="Phobius"/>
    </source>
</evidence>
<dbReference type="PANTHER" id="PTHR33392:SF6">
    <property type="entry name" value="POLYISOPRENYL-TEICHOIC ACID--PEPTIDOGLYCAN TEICHOIC ACID TRANSFERASE TAGU"/>
    <property type="match status" value="1"/>
</dbReference>
<feature type="compositionally biased region" description="Pro residues" evidence="2">
    <location>
        <begin position="507"/>
        <end position="518"/>
    </location>
</feature>
<evidence type="ECO:0000259" key="5">
    <source>
        <dbReference type="Pfam" id="PF13399"/>
    </source>
</evidence>
<name>A0A1V2I0K0_9ACTN</name>